<organism evidence="1">
    <name type="scientific">Myoviridae sp. ctCo31</name>
    <dbReference type="NCBI Taxonomy" id="2825053"/>
    <lineage>
        <taxon>Viruses</taxon>
        <taxon>Duplodnaviria</taxon>
        <taxon>Heunggongvirae</taxon>
        <taxon>Uroviricota</taxon>
        <taxon>Caudoviricetes</taxon>
    </lineage>
</organism>
<proteinExistence type="predicted"/>
<name>A0A8S5UMC3_9CAUD</name>
<evidence type="ECO:0000313" key="1">
    <source>
        <dbReference type="EMBL" id="DAF95554.1"/>
    </source>
</evidence>
<accession>A0A8S5UMC3</accession>
<dbReference type="EMBL" id="BK016109">
    <property type="protein sequence ID" value="DAF95554.1"/>
    <property type="molecule type" value="Genomic_DNA"/>
</dbReference>
<sequence length="31" mass="3889">MLKDYNFYSKNKREYSRLFTILLVNFIFKVP</sequence>
<protein>
    <submittedName>
        <fullName evidence="1">Uncharacterized protein</fullName>
    </submittedName>
</protein>
<reference evidence="1" key="1">
    <citation type="journal article" date="2021" name="Proc. Natl. Acad. Sci. U.S.A.">
        <title>A Catalog of Tens of Thousands of Viruses from Human Metagenomes Reveals Hidden Associations with Chronic Diseases.</title>
        <authorList>
            <person name="Tisza M.J."/>
            <person name="Buck C.B."/>
        </authorList>
    </citation>
    <scope>NUCLEOTIDE SEQUENCE</scope>
    <source>
        <strain evidence="1">CtCo31</strain>
    </source>
</reference>